<feature type="chain" id="PRO_5012760263" description="Secreted protein" evidence="1">
    <location>
        <begin position="38"/>
        <end position="158"/>
    </location>
</feature>
<feature type="signal peptide" evidence="1">
    <location>
        <begin position="1"/>
        <end position="37"/>
    </location>
</feature>
<accession>A0A239HZH9</accession>
<gene>
    <name evidence="2" type="ORF">SAMN06264365_12685</name>
</gene>
<reference evidence="2 3" key="1">
    <citation type="submission" date="2017-06" db="EMBL/GenBank/DDBJ databases">
        <authorList>
            <person name="Kim H.J."/>
            <person name="Triplett B.A."/>
        </authorList>
    </citation>
    <scope>NUCLEOTIDE SEQUENCE [LARGE SCALE GENOMIC DNA]</scope>
    <source>
        <strain evidence="2 3">DSM 43151</strain>
    </source>
</reference>
<sequence>MRSTFTRTAPRMRVRSTLAAVSAGLLGVALSSGDAHAAPTHGGQNVSGAGAIAAQDEAAAPVSPHVSGPADCNVSLCVHTANVGVDYEAWAEFRVNVTKGRFHIWGPRLNVTTPDSPWRAGQNTRRYRGHGSGRVCAEGWSYSGGRWHSLGQACVATK</sequence>
<keyword evidence="1" id="KW-0732">Signal</keyword>
<keyword evidence="3" id="KW-1185">Reference proteome</keyword>
<organism evidence="2 3">
    <name type="scientific">Actinoplanes regularis</name>
    <dbReference type="NCBI Taxonomy" id="52697"/>
    <lineage>
        <taxon>Bacteria</taxon>
        <taxon>Bacillati</taxon>
        <taxon>Actinomycetota</taxon>
        <taxon>Actinomycetes</taxon>
        <taxon>Micromonosporales</taxon>
        <taxon>Micromonosporaceae</taxon>
        <taxon>Actinoplanes</taxon>
    </lineage>
</organism>
<evidence type="ECO:0000313" key="3">
    <source>
        <dbReference type="Proteomes" id="UP000198415"/>
    </source>
</evidence>
<evidence type="ECO:0000313" key="2">
    <source>
        <dbReference type="EMBL" id="SNS86133.1"/>
    </source>
</evidence>
<evidence type="ECO:0008006" key="4">
    <source>
        <dbReference type="Google" id="ProtNLM"/>
    </source>
</evidence>
<protein>
    <recommendedName>
        <fullName evidence="4">Secreted protein</fullName>
    </recommendedName>
</protein>
<dbReference type="EMBL" id="FZNR01000026">
    <property type="protein sequence ID" value="SNS86133.1"/>
    <property type="molecule type" value="Genomic_DNA"/>
</dbReference>
<proteinExistence type="predicted"/>
<evidence type="ECO:0000256" key="1">
    <source>
        <dbReference type="SAM" id="SignalP"/>
    </source>
</evidence>
<dbReference type="Proteomes" id="UP000198415">
    <property type="component" value="Unassembled WGS sequence"/>
</dbReference>
<dbReference type="AlphaFoldDB" id="A0A239HZH9"/>
<name>A0A239HZH9_9ACTN</name>